<evidence type="ECO:0000313" key="3">
    <source>
        <dbReference type="Proteomes" id="UP000620124"/>
    </source>
</evidence>
<organism evidence="2 3">
    <name type="scientific">Mycena venus</name>
    <dbReference type="NCBI Taxonomy" id="2733690"/>
    <lineage>
        <taxon>Eukaryota</taxon>
        <taxon>Fungi</taxon>
        <taxon>Dikarya</taxon>
        <taxon>Basidiomycota</taxon>
        <taxon>Agaricomycotina</taxon>
        <taxon>Agaricomycetes</taxon>
        <taxon>Agaricomycetidae</taxon>
        <taxon>Agaricales</taxon>
        <taxon>Marasmiineae</taxon>
        <taxon>Mycenaceae</taxon>
        <taxon>Mycena</taxon>
    </lineage>
</organism>
<keyword evidence="3" id="KW-1185">Reference proteome</keyword>
<sequence>MYILERPFPGPMLEVREGRDGFFLRILHPMISHSLHSSLCGHQHTMPVALTYFLRLCKCSAISLATSASSRTERSLFQLPYGLVVQGPFCAAFVTHIVLLVVKVR</sequence>
<reference evidence="2" key="1">
    <citation type="submission" date="2020-05" db="EMBL/GenBank/DDBJ databases">
        <title>Mycena genomes resolve the evolution of fungal bioluminescence.</title>
        <authorList>
            <person name="Tsai I.J."/>
        </authorList>
    </citation>
    <scope>NUCLEOTIDE SEQUENCE</scope>
    <source>
        <strain evidence="2">CCC161011</strain>
    </source>
</reference>
<keyword evidence="1" id="KW-1133">Transmembrane helix</keyword>
<gene>
    <name evidence="2" type="ORF">MVEN_00042100</name>
</gene>
<name>A0A8H6Z3D3_9AGAR</name>
<dbReference type="EMBL" id="JACAZI010000001">
    <property type="protein sequence ID" value="KAF7371853.1"/>
    <property type="molecule type" value="Genomic_DNA"/>
</dbReference>
<evidence type="ECO:0000256" key="1">
    <source>
        <dbReference type="SAM" id="Phobius"/>
    </source>
</evidence>
<dbReference type="Proteomes" id="UP000620124">
    <property type="component" value="Unassembled WGS sequence"/>
</dbReference>
<protein>
    <submittedName>
        <fullName evidence="2">Uncharacterized protein</fullName>
    </submittedName>
</protein>
<feature type="transmembrane region" description="Helical" evidence="1">
    <location>
        <begin position="79"/>
        <end position="102"/>
    </location>
</feature>
<proteinExistence type="predicted"/>
<comment type="caution">
    <text evidence="2">The sequence shown here is derived from an EMBL/GenBank/DDBJ whole genome shotgun (WGS) entry which is preliminary data.</text>
</comment>
<keyword evidence="1" id="KW-0812">Transmembrane</keyword>
<dbReference type="AlphaFoldDB" id="A0A8H6Z3D3"/>
<keyword evidence="1" id="KW-0472">Membrane</keyword>
<accession>A0A8H6Z3D3</accession>
<evidence type="ECO:0000313" key="2">
    <source>
        <dbReference type="EMBL" id="KAF7371853.1"/>
    </source>
</evidence>